<dbReference type="Gene3D" id="3.30.70.1070">
    <property type="entry name" value="Sporulation related repeat"/>
    <property type="match status" value="1"/>
</dbReference>
<name>A0A4R8GAU1_9RHOB</name>
<dbReference type="Pfam" id="PF05036">
    <property type="entry name" value="SPOR"/>
    <property type="match status" value="1"/>
</dbReference>
<dbReference type="Proteomes" id="UP000295484">
    <property type="component" value="Unassembled WGS sequence"/>
</dbReference>
<feature type="domain" description="SPOR" evidence="1">
    <location>
        <begin position="231"/>
        <end position="318"/>
    </location>
</feature>
<organism evidence="2 3">
    <name type="scientific">Rhodovulum visakhapatnamense</name>
    <dbReference type="NCBI Taxonomy" id="364297"/>
    <lineage>
        <taxon>Bacteria</taxon>
        <taxon>Pseudomonadati</taxon>
        <taxon>Pseudomonadota</taxon>
        <taxon>Alphaproteobacteria</taxon>
        <taxon>Rhodobacterales</taxon>
        <taxon>Paracoccaceae</taxon>
        <taxon>Rhodovulum</taxon>
    </lineage>
</organism>
<dbReference type="SUPFAM" id="SSF110997">
    <property type="entry name" value="Sporulation related repeat"/>
    <property type="match status" value="1"/>
</dbReference>
<reference evidence="2 3" key="1">
    <citation type="submission" date="2019-03" db="EMBL/GenBank/DDBJ databases">
        <title>Genomic Encyclopedia of Type Strains, Phase IV (KMG-IV): sequencing the most valuable type-strain genomes for metagenomic binning, comparative biology and taxonomic classification.</title>
        <authorList>
            <person name="Goeker M."/>
        </authorList>
    </citation>
    <scope>NUCLEOTIDE SEQUENCE [LARGE SCALE GENOMIC DNA]</scope>
    <source>
        <strain evidence="2 3">JA181</strain>
    </source>
</reference>
<accession>A0A4R8GAU1</accession>
<evidence type="ECO:0000313" key="3">
    <source>
        <dbReference type="Proteomes" id="UP000295484"/>
    </source>
</evidence>
<dbReference type="PROSITE" id="PS51724">
    <property type="entry name" value="SPOR"/>
    <property type="match status" value="1"/>
</dbReference>
<proteinExistence type="predicted"/>
<sequence length="318" mass="32269">MAEIDFNAMRGSGGHDAPPSPKTILNWAGGLVSLTLMAGLVTWGYQVVMRDVSGVPVIRALEGPMRIAPDDPGGRQAEHQGLAVNRVAALGEAGPPADMLQLAPAPVDLAGDDRPVIAPPPAEAAAYAAADEAAPILASVGGAATPVPDADGGALFEGDDLSAAAGPAAETLAADDVEGATEAALPLPAGALRQSPRPRTRPQEDFAARAAIAAARAAMTAPVATEIAAESVAVGTALVQLGAFDSGDEARAVWDSLASQRRFSGFFTDKTRVIQTVDRGGKTFFRLRASGFADMAAARRFCAAVSAEGADCIPVVAR</sequence>
<protein>
    <submittedName>
        <fullName evidence="2">Sporulation related protein</fullName>
    </submittedName>
</protein>
<dbReference type="AlphaFoldDB" id="A0A4R8GAU1"/>
<dbReference type="GO" id="GO:0042834">
    <property type="term" value="F:peptidoglycan binding"/>
    <property type="evidence" value="ECO:0007669"/>
    <property type="project" value="InterPro"/>
</dbReference>
<dbReference type="RefSeq" id="WP_134076936.1">
    <property type="nucleotide sequence ID" value="NZ_SOEB01000001.1"/>
</dbReference>
<evidence type="ECO:0000259" key="1">
    <source>
        <dbReference type="PROSITE" id="PS51724"/>
    </source>
</evidence>
<comment type="caution">
    <text evidence="2">The sequence shown here is derived from an EMBL/GenBank/DDBJ whole genome shotgun (WGS) entry which is preliminary data.</text>
</comment>
<dbReference type="InterPro" id="IPR036680">
    <property type="entry name" value="SPOR-like_sf"/>
</dbReference>
<dbReference type="InterPro" id="IPR007730">
    <property type="entry name" value="SPOR-like_dom"/>
</dbReference>
<evidence type="ECO:0000313" key="2">
    <source>
        <dbReference type="EMBL" id="TDX33926.1"/>
    </source>
</evidence>
<gene>
    <name evidence="2" type="ORF">EV657_101356</name>
</gene>
<dbReference type="EMBL" id="SOEB01000001">
    <property type="protein sequence ID" value="TDX33926.1"/>
    <property type="molecule type" value="Genomic_DNA"/>
</dbReference>